<keyword evidence="2" id="KW-1185">Reference proteome</keyword>
<sequence length="210" mass="24463">MEHCRKYSKAQESFLPWLSDTEERLLKLPPTTFTKKEVERQLRELQQIRNDIWKRSGEFENNKTLGETFISACDVDQEVVRNQIDSMKERWDRINNEVLQHVEFLESTLRKLGEFLERVRGVEAPLQRCEERLEAASSAPPHAAHDAVARVADQLHALRAPLQVEGLRKQLGKLDERARSKEQDLDDTLSKLEAFYKAYDAVMEDVQEVT</sequence>
<dbReference type="Pfam" id="PF00435">
    <property type="entry name" value="Spectrin"/>
    <property type="match status" value="1"/>
</dbReference>
<dbReference type="InterPro" id="IPR002017">
    <property type="entry name" value="Spectrin_repeat"/>
</dbReference>
<organism evidence="1 2">
    <name type="scientific">Papilio machaon</name>
    <name type="common">Old World swallowtail butterfly</name>
    <dbReference type="NCBI Taxonomy" id="76193"/>
    <lineage>
        <taxon>Eukaryota</taxon>
        <taxon>Metazoa</taxon>
        <taxon>Ecdysozoa</taxon>
        <taxon>Arthropoda</taxon>
        <taxon>Hexapoda</taxon>
        <taxon>Insecta</taxon>
        <taxon>Pterygota</taxon>
        <taxon>Neoptera</taxon>
        <taxon>Endopterygota</taxon>
        <taxon>Lepidoptera</taxon>
        <taxon>Glossata</taxon>
        <taxon>Ditrysia</taxon>
        <taxon>Papilionoidea</taxon>
        <taxon>Papilionidae</taxon>
        <taxon>Papilioninae</taxon>
        <taxon>Papilio</taxon>
    </lineage>
</organism>
<dbReference type="SUPFAM" id="SSF46966">
    <property type="entry name" value="Spectrin repeat"/>
    <property type="match status" value="1"/>
</dbReference>
<accession>A0A0N0PC68</accession>
<dbReference type="AlphaFoldDB" id="A0A0N0PC68"/>
<evidence type="ECO:0000313" key="2">
    <source>
        <dbReference type="Proteomes" id="UP000053240"/>
    </source>
</evidence>
<dbReference type="Proteomes" id="UP000053240">
    <property type="component" value="Unassembled WGS sequence"/>
</dbReference>
<proteinExistence type="predicted"/>
<protein>
    <submittedName>
        <fullName evidence="1">Microtubule-actin cross-linking factor 1, isoforms 1/2/3/5</fullName>
    </submittedName>
</protein>
<reference evidence="1 2" key="1">
    <citation type="journal article" date="2015" name="Nat. Commun.">
        <title>Outbred genome sequencing and CRISPR/Cas9 gene editing in butterflies.</title>
        <authorList>
            <person name="Li X."/>
            <person name="Fan D."/>
            <person name="Zhang W."/>
            <person name="Liu G."/>
            <person name="Zhang L."/>
            <person name="Zhao L."/>
            <person name="Fang X."/>
            <person name="Chen L."/>
            <person name="Dong Y."/>
            <person name="Chen Y."/>
            <person name="Ding Y."/>
            <person name="Zhao R."/>
            <person name="Feng M."/>
            <person name="Zhu Y."/>
            <person name="Feng Y."/>
            <person name="Jiang X."/>
            <person name="Zhu D."/>
            <person name="Xiang H."/>
            <person name="Feng X."/>
            <person name="Li S."/>
            <person name="Wang J."/>
            <person name="Zhang G."/>
            <person name="Kronforst M.R."/>
            <person name="Wang W."/>
        </authorList>
    </citation>
    <scope>NUCLEOTIDE SEQUENCE [LARGE SCALE GENOMIC DNA]</scope>
    <source>
        <strain evidence="1">Ya'a_city_454_Pm</strain>
        <tissue evidence="1">Whole body</tissue>
    </source>
</reference>
<dbReference type="Gene3D" id="1.20.58.60">
    <property type="match status" value="1"/>
</dbReference>
<dbReference type="InterPro" id="IPR018159">
    <property type="entry name" value="Spectrin/alpha-actinin"/>
</dbReference>
<evidence type="ECO:0000313" key="1">
    <source>
        <dbReference type="EMBL" id="KPJ12581.1"/>
    </source>
</evidence>
<name>A0A0N0PC68_PAPMA</name>
<dbReference type="SMART" id="SM00150">
    <property type="entry name" value="SPEC"/>
    <property type="match status" value="1"/>
</dbReference>
<dbReference type="EMBL" id="KQ460750">
    <property type="protein sequence ID" value="KPJ12581.1"/>
    <property type="molecule type" value="Genomic_DNA"/>
</dbReference>
<dbReference type="STRING" id="76193.A0A0N0PC68"/>
<dbReference type="InParanoid" id="A0A0N0PC68"/>
<dbReference type="GO" id="GO:0005737">
    <property type="term" value="C:cytoplasm"/>
    <property type="evidence" value="ECO:0007669"/>
    <property type="project" value="UniProtKB-ARBA"/>
</dbReference>
<gene>
    <name evidence="1" type="ORF">RR48_00692</name>
</gene>